<evidence type="ECO:0000313" key="2">
    <source>
        <dbReference type="EMBL" id="ALP54086.1"/>
    </source>
</evidence>
<organism evidence="2 3">
    <name type="scientific">Candidatus Tenderia electrophaga</name>
    <dbReference type="NCBI Taxonomy" id="1748243"/>
    <lineage>
        <taxon>Bacteria</taxon>
        <taxon>Pseudomonadati</taxon>
        <taxon>Pseudomonadota</taxon>
        <taxon>Gammaproteobacteria</taxon>
        <taxon>Candidatus Tenderiales</taxon>
        <taxon>Candidatus Tenderiaceae</taxon>
        <taxon>Candidatus Tenderia</taxon>
    </lineage>
</organism>
<keyword evidence="3" id="KW-1185">Reference proteome</keyword>
<dbReference type="AlphaFoldDB" id="A0A0S2TFY7"/>
<dbReference type="Gene3D" id="3.40.50.150">
    <property type="entry name" value="Vaccinia Virus protein VP39"/>
    <property type="match status" value="1"/>
</dbReference>
<dbReference type="EMBL" id="CP013099">
    <property type="protein sequence ID" value="ALP54086.1"/>
    <property type="molecule type" value="Genomic_DNA"/>
</dbReference>
<dbReference type="NCBIfam" id="TIGR01444">
    <property type="entry name" value="fkbM_fam"/>
    <property type="match status" value="1"/>
</dbReference>
<dbReference type="Pfam" id="PF05050">
    <property type="entry name" value="Methyltransf_21"/>
    <property type="match status" value="1"/>
</dbReference>
<feature type="domain" description="Methyltransferase FkbM" evidence="1">
    <location>
        <begin position="70"/>
        <end position="232"/>
    </location>
</feature>
<dbReference type="STRING" id="1748243.Tel_13615"/>
<dbReference type="SUPFAM" id="SSF53335">
    <property type="entry name" value="S-adenosyl-L-methionine-dependent methyltransferases"/>
    <property type="match status" value="1"/>
</dbReference>
<dbReference type="PANTHER" id="PTHR34203">
    <property type="entry name" value="METHYLTRANSFERASE, FKBM FAMILY PROTEIN"/>
    <property type="match status" value="1"/>
</dbReference>
<protein>
    <recommendedName>
        <fullName evidence="1">Methyltransferase FkbM domain-containing protein</fullName>
    </recommendedName>
</protein>
<dbReference type="Proteomes" id="UP000055136">
    <property type="component" value="Chromosome"/>
</dbReference>
<evidence type="ECO:0000313" key="3">
    <source>
        <dbReference type="Proteomes" id="UP000055136"/>
    </source>
</evidence>
<proteinExistence type="predicted"/>
<reference evidence="2" key="1">
    <citation type="submission" date="2015-10" db="EMBL/GenBank/DDBJ databases">
        <title>Description of Candidatus Tenderia electrophaga gen. nov, sp. nov., an Uncultivated Electroautotroph from a Biocathode Enrichment.</title>
        <authorList>
            <person name="Eddie B.J."/>
            <person name="Malanoski A.P."/>
            <person name="Wang Z."/>
            <person name="Hall R.J."/>
            <person name="Oh S.D."/>
            <person name="Heiner C."/>
            <person name="Lin B."/>
            <person name="Strycharz-Glaven S.M."/>
        </authorList>
    </citation>
    <scope>NUCLEOTIDE SEQUENCE [LARGE SCALE GENOMIC DNA]</scope>
    <source>
        <strain evidence="2">NRL1</strain>
    </source>
</reference>
<sequence>MVFAEWLLKHHDSWARFIPSFYFPYRVPGGDIYLDISESQMMLARAMGRYEPEKHAAFKHFLREKDCFVDVGVNKGDFTLLAAKLVGEEGRVLAFEPEPSNCHWINKSARRNGYTNVMLFEMALSDENGTAELHLGSKSGWHTLIPGQKNRAEGVITVQTRTLDSVLEKQAMETPIRVMKIDVEGAEMLVLKGAENTLRTYPDLVLLLDLHPHLGADNLKICAFLEKCGFQLYQEKPPFDIPVTERAGLRQLVARKQQ</sequence>
<dbReference type="KEGG" id="tee:Tel_13615"/>
<gene>
    <name evidence="2" type="ORF">Tel_13615</name>
</gene>
<evidence type="ECO:0000259" key="1">
    <source>
        <dbReference type="Pfam" id="PF05050"/>
    </source>
</evidence>
<dbReference type="PANTHER" id="PTHR34203:SF15">
    <property type="entry name" value="SLL1173 PROTEIN"/>
    <property type="match status" value="1"/>
</dbReference>
<dbReference type="InterPro" id="IPR006342">
    <property type="entry name" value="FkbM_mtfrase"/>
</dbReference>
<accession>A0A0S2TFY7</accession>
<name>A0A0S2TFY7_9GAMM</name>
<dbReference type="InterPro" id="IPR052514">
    <property type="entry name" value="SAM-dependent_MTase"/>
</dbReference>
<dbReference type="InterPro" id="IPR029063">
    <property type="entry name" value="SAM-dependent_MTases_sf"/>
</dbReference>